<dbReference type="InterPro" id="IPR015883">
    <property type="entry name" value="Glyco_hydro_20_cat"/>
</dbReference>
<dbReference type="InterPro" id="IPR052764">
    <property type="entry name" value="GH20_Enzymes"/>
</dbReference>
<feature type="domain" description="Glycoside hydrolase family 20 catalytic" evidence="3">
    <location>
        <begin position="157"/>
        <end position="489"/>
    </location>
</feature>
<dbReference type="Gene3D" id="3.30.379.10">
    <property type="entry name" value="Chitobiase/beta-hexosaminidase domain 2-like"/>
    <property type="match status" value="1"/>
</dbReference>
<proteinExistence type="inferred from homology"/>
<sequence>MDKPLDKYSSNNGPLTVVQQHISAASGEPWRLSAESRVRIADNARSEDNRVLNDTLFIVLTEFIGSLTPADQLMAVLYGQCESAASGDIVIELMELEAAGHLDSQEAYVIDIGRYAKITASSERAVMYGLRMLLQRLAADGFVPCGTMSDSPAVAERALHIDIGRKFYTEDWILDRIREMSQLRLNTLQLHFSENEGFRLMSESHPEVVSEQALTKQEMAAIIHAARRYHIDIIPSLDSPGHLGQALRTHPEWLLKDASGTPAPGALDITNPAARRFVLDLIDEYAELFAGSRYFHIGGDEFINFAEFDKYPQLAEYARNVLNISGGTGVDTYIDYLNEVAEHLESKGWTVRAWNDGLYRADLTQRVAPKPSIQITYWTKWHPMMAPVEDILTKGHQVVNYNDGYLYYVLGEHAGYTYPTGEKIRASWHPGLFPARTGEAKQEYTGVYPRELIGTTFSIWSDKPEAQTEAEVASALRGPLRAMAELAWLGKRNAAE</sequence>
<evidence type="ECO:0000256" key="2">
    <source>
        <dbReference type="ARBA" id="ARBA00022801"/>
    </source>
</evidence>
<dbReference type="SUPFAM" id="SSF51445">
    <property type="entry name" value="(Trans)glycosidases"/>
    <property type="match status" value="1"/>
</dbReference>
<dbReference type="Proteomes" id="UP001597448">
    <property type="component" value="Unassembled WGS sequence"/>
</dbReference>
<organism evidence="4 5">
    <name type="scientific">Paenibacillus rhizoplanae</name>
    <dbReference type="NCBI Taxonomy" id="1917181"/>
    <lineage>
        <taxon>Bacteria</taxon>
        <taxon>Bacillati</taxon>
        <taxon>Bacillota</taxon>
        <taxon>Bacilli</taxon>
        <taxon>Bacillales</taxon>
        <taxon>Paenibacillaceae</taxon>
        <taxon>Paenibacillus</taxon>
    </lineage>
</organism>
<keyword evidence="2 4" id="KW-0378">Hydrolase</keyword>
<dbReference type="Gene3D" id="3.20.20.80">
    <property type="entry name" value="Glycosidases"/>
    <property type="match status" value="1"/>
</dbReference>
<reference evidence="5" key="1">
    <citation type="journal article" date="2019" name="Int. J. Syst. Evol. Microbiol.">
        <title>The Global Catalogue of Microorganisms (GCM) 10K type strain sequencing project: providing services to taxonomists for standard genome sequencing and annotation.</title>
        <authorList>
            <consortium name="The Broad Institute Genomics Platform"/>
            <consortium name="The Broad Institute Genome Sequencing Center for Infectious Disease"/>
            <person name="Wu L."/>
            <person name="Ma J."/>
        </authorList>
    </citation>
    <scope>NUCLEOTIDE SEQUENCE [LARGE SCALE GENOMIC DNA]</scope>
    <source>
        <strain evidence="5">CCM 8725</strain>
    </source>
</reference>
<dbReference type="PANTHER" id="PTHR43678:SF1">
    <property type="entry name" value="BETA-N-ACETYLHEXOSAMINIDASE"/>
    <property type="match status" value="1"/>
</dbReference>
<evidence type="ECO:0000313" key="4">
    <source>
        <dbReference type="EMBL" id="MFD2410902.1"/>
    </source>
</evidence>
<protein>
    <submittedName>
        <fullName evidence="4">Glycoside hydrolase family 20 protein</fullName>
    </submittedName>
</protein>
<dbReference type="RefSeq" id="WP_209984864.1">
    <property type="nucleotide sequence ID" value="NZ_JBHSVQ010000001.1"/>
</dbReference>
<comment type="similarity">
    <text evidence="1">Belongs to the glycosyl hydrolase 20 family.</text>
</comment>
<keyword evidence="5" id="KW-1185">Reference proteome</keyword>
<dbReference type="EMBL" id="JBHUKY010000023">
    <property type="protein sequence ID" value="MFD2410902.1"/>
    <property type="molecule type" value="Genomic_DNA"/>
</dbReference>
<evidence type="ECO:0000313" key="5">
    <source>
        <dbReference type="Proteomes" id="UP001597448"/>
    </source>
</evidence>
<dbReference type="InterPro" id="IPR025705">
    <property type="entry name" value="Beta_hexosaminidase_sua/sub"/>
</dbReference>
<evidence type="ECO:0000259" key="3">
    <source>
        <dbReference type="Pfam" id="PF00728"/>
    </source>
</evidence>
<dbReference type="InterPro" id="IPR017853">
    <property type="entry name" value="GH"/>
</dbReference>
<dbReference type="GO" id="GO:0016787">
    <property type="term" value="F:hydrolase activity"/>
    <property type="evidence" value="ECO:0007669"/>
    <property type="project" value="UniProtKB-KW"/>
</dbReference>
<dbReference type="InterPro" id="IPR029018">
    <property type="entry name" value="Hex-like_dom2"/>
</dbReference>
<name>A0ABW5FB01_9BACL</name>
<accession>A0ABW5FB01</accession>
<dbReference type="SUPFAM" id="SSF55545">
    <property type="entry name" value="beta-N-acetylhexosaminidase-like domain"/>
    <property type="match status" value="1"/>
</dbReference>
<gene>
    <name evidence="4" type="ORF">ACFSX3_13520</name>
</gene>
<dbReference type="PANTHER" id="PTHR43678">
    <property type="entry name" value="PUTATIVE (AFU_ORTHOLOGUE AFUA_2G00640)-RELATED"/>
    <property type="match status" value="1"/>
</dbReference>
<dbReference type="Pfam" id="PF00728">
    <property type="entry name" value="Glyco_hydro_20"/>
    <property type="match status" value="1"/>
</dbReference>
<dbReference type="PRINTS" id="PR00738">
    <property type="entry name" value="GLHYDRLASE20"/>
</dbReference>
<comment type="caution">
    <text evidence="4">The sequence shown here is derived from an EMBL/GenBank/DDBJ whole genome shotgun (WGS) entry which is preliminary data.</text>
</comment>
<evidence type="ECO:0000256" key="1">
    <source>
        <dbReference type="ARBA" id="ARBA00006285"/>
    </source>
</evidence>
<dbReference type="CDD" id="cd06564">
    <property type="entry name" value="GH20_DspB_LnbB-like"/>
    <property type="match status" value="1"/>
</dbReference>